<organism evidence="1 2">
    <name type="scientific">Geothermobacter hydrogeniphilus</name>
    <dbReference type="NCBI Taxonomy" id="1969733"/>
    <lineage>
        <taxon>Bacteria</taxon>
        <taxon>Pseudomonadati</taxon>
        <taxon>Thermodesulfobacteriota</taxon>
        <taxon>Desulfuromonadia</taxon>
        <taxon>Desulfuromonadales</taxon>
        <taxon>Geothermobacteraceae</taxon>
        <taxon>Geothermobacter</taxon>
    </lineage>
</organism>
<dbReference type="RefSeq" id="WP_103114664.1">
    <property type="nucleotide sequence ID" value="NZ_PPFX01000007.1"/>
</dbReference>
<proteinExistence type="predicted"/>
<comment type="caution">
    <text evidence="1">The sequence shown here is derived from an EMBL/GenBank/DDBJ whole genome shotgun (WGS) entry which is preliminary data.</text>
</comment>
<accession>A0A2K2HCA5</accession>
<evidence type="ECO:0000313" key="1">
    <source>
        <dbReference type="EMBL" id="PNU20924.1"/>
    </source>
</evidence>
<gene>
    <name evidence="1" type="ORF">C2E25_04870</name>
</gene>
<evidence type="ECO:0000313" key="2">
    <source>
        <dbReference type="Proteomes" id="UP000236340"/>
    </source>
</evidence>
<dbReference type="Proteomes" id="UP000236340">
    <property type="component" value="Unassembled WGS sequence"/>
</dbReference>
<dbReference type="EMBL" id="PPFX01000007">
    <property type="protein sequence ID" value="PNU20924.1"/>
    <property type="molecule type" value="Genomic_DNA"/>
</dbReference>
<protein>
    <recommendedName>
        <fullName evidence="3">Mitochondrial fission protein ELM1</fullName>
    </recommendedName>
</protein>
<dbReference type="InterPro" id="IPR009367">
    <property type="entry name" value="Elm1-like"/>
</dbReference>
<dbReference type="OrthoDB" id="1865at2"/>
<dbReference type="Pfam" id="PF06258">
    <property type="entry name" value="Mito_fiss_Elm1"/>
    <property type="match status" value="1"/>
</dbReference>
<reference evidence="1 2" key="1">
    <citation type="journal article" date="2018" name="Genome Announc.">
        <title>Genome Sequence of Geothermobacter sp. HR-1 Iron Reducer from the Loihi Seamount.</title>
        <authorList>
            <person name="Smith H."/>
            <person name="Abuyen K."/>
            <person name="Tremblay J."/>
            <person name="Savalia P."/>
            <person name="Perez-Rodriguez I."/>
            <person name="Emerson D."/>
            <person name="Tully B."/>
            <person name="Amend J."/>
        </authorList>
    </citation>
    <scope>NUCLEOTIDE SEQUENCE [LARGE SCALE GENOMIC DNA]</scope>
    <source>
        <strain evidence="1 2">HR-1</strain>
    </source>
</reference>
<sequence>MKALVLSDGKPGHVNQSLAFAELSGCDHDLVEVRTRGRLAKGLGYLFDRCGVYSSSLFTPVTCDGHYDLVVSAGSETYYANKVLARQLRVRSVAIMLPRGFRYDFNLILAQEHDNPPSRDNLVSLPINLCRVSPQGVFRPEPDRRYISLIIGGNSRHCRLDAAALKVRVEEIFALFPAADKLVTTSRRTPDEVERMLETFDFADRVIYSRTPKNPIPDYLACSEHVFLTGDSTSMVSEAVSFGNGCVEILPVDYRRPDSKIAAMISHLEKRGLLHVFDGSLGHCRDKIDLQQLLKGVL</sequence>
<name>A0A2K2HCA5_9BACT</name>
<evidence type="ECO:0008006" key="3">
    <source>
        <dbReference type="Google" id="ProtNLM"/>
    </source>
</evidence>
<dbReference type="AlphaFoldDB" id="A0A2K2HCA5"/>